<dbReference type="Proteomes" id="UP001281614">
    <property type="component" value="Unassembled WGS sequence"/>
</dbReference>
<evidence type="ECO:0000256" key="2">
    <source>
        <dbReference type="SAM" id="SignalP"/>
    </source>
</evidence>
<keyword evidence="1" id="KW-0479">Metal-binding</keyword>
<gene>
    <name evidence="4" type="ORF">CKAH01_14619</name>
</gene>
<dbReference type="GO" id="GO:0004462">
    <property type="term" value="F:lactoylglutathione lyase activity"/>
    <property type="evidence" value="ECO:0007669"/>
    <property type="project" value="InterPro"/>
</dbReference>
<accession>A0AAD9YP14</accession>
<dbReference type="PROSITE" id="PS51819">
    <property type="entry name" value="VOC"/>
    <property type="match status" value="1"/>
</dbReference>
<protein>
    <submittedName>
        <fullName evidence="4">Lactoylglutathione lyase</fullName>
    </submittedName>
</protein>
<dbReference type="SUPFAM" id="SSF54593">
    <property type="entry name" value="Glyoxalase/Bleomycin resistance protein/Dihydroxybiphenyl dioxygenase"/>
    <property type="match status" value="1"/>
</dbReference>
<name>A0AAD9YP14_COLKA</name>
<dbReference type="PROSITE" id="PS00934">
    <property type="entry name" value="GLYOXALASE_I_1"/>
    <property type="match status" value="1"/>
</dbReference>
<sequence>MRTPPNMRLPTFNFLFPVILAQLFSLGRSCTPPPKSANETYPRFSYGEDVAPDHATAAYTMNHISLLVNDLKASLDFYTRILGMRVIHHIEATEWFGIVYLGYSHGGRNGSGW</sequence>
<dbReference type="GO" id="GO:0046872">
    <property type="term" value="F:metal ion binding"/>
    <property type="evidence" value="ECO:0007669"/>
    <property type="project" value="UniProtKB-KW"/>
</dbReference>
<keyword evidence="2" id="KW-0732">Signal</keyword>
<evidence type="ECO:0000256" key="1">
    <source>
        <dbReference type="ARBA" id="ARBA00022723"/>
    </source>
</evidence>
<dbReference type="InterPro" id="IPR004360">
    <property type="entry name" value="Glyas_Fos-R_dOase_dom"/>
</dbReference>
<evidence type="ECO:0000259" key="3">
    <source>
        <dbReference type="PROSITE" id="PS51819"/>
    </source>
</evidence>
<dbReference type="InterPro" id="IPR018146">
    <property type="entry name" value="Glyoxalase_1_CS"/>
</dbReference>
<dbReference type="InterPro" id="IPR029068">
    <property type="entry name" value="Glyas_Bleomycin-R_OHBP_Dase"/>
</dbReference>
<organism evidence="4 5">
    <name type="scientific">Colletotrichum kahawae</name>
    <name type="common">Coffee berry disease fungus</name>
    <dbReference type="NCBI Taxonomy" id="34407"/>
    <lineage>
        <taxon>Eukaryota</taxon>
        <taxon>Fungi</taxon>
        <taxon>Dikarya</taxon>
        <taxon>Ascomycota</taxon>
        <taxon>Pezizomycotina</taxon>
        <taxon>Sordariomycetes</taxon>
        <taxon>Hypocreomycetidae</taxon>
        <taxon>Glomerellales</taxon>
        <taxon>Glomerellaceae</taxon>
        <taxon>Colletotrichum</taxon>
        <taxon>Colletotrichum gloeosporioides species complex</taxon>
    </lineage>
</organism>
<dbReference type="Gene3D" id="3.10.180.10">
    <property type="entry name" value="2,3-Dihydroxybiphenyl 1,2-Dioxygenase, domain 1"/>
    <property type="match status" value="1"/>
</dbReference>
<comment type="caution">
    <text evidence="4">The sequence shown here is derived from an EMBL/GenBank/DDBJ whole genome shotgun (WGS) entry which is preliminary data.</text>
</comment>
<dbReference type="AlphaFoldDB" id="A0AAD9YP14"/>
<dbReference type="EMBL" id="VYYT01000091">
    <property type="protein sequence ID" value="KAK2770648.1"/>
    <property type="molecule type" value="Genomic_DNA"/>
</dbReference>
<evidence type="ECO:0000313" key="5">
    <source>
        <dbReference type="Proteomes" id="UP001281614"/>
    </source>
</evidence>
<evidence type="ECO:0000313" key="4">
    <source>
        <dbReference type="EMBL" id="KAK2770648.1"/>
    </source>
</evidence>
<proteinExistence type="predicted"/>
<dbReference type="Pfam" id="PF00903">
    <property type="entry name" value="Glyoxalase"/>
    <property type="match status" value="1"/>
</dbReference>
<keyword evidence="5" id="KW-1185">Reference proteome</keyword>
<dbReference type="InterPro" id="IPR037523">
    <property type="entry name" value="VOC_core"/>
</dbReference>
<feature type="signal peptide" evidence="2">
    <location>
        <begin position="1"/>
        <end position="21"/>
    </location>
</feature>
<feature type="chain" id="PRO_5042080704" evidence="2">
    <location>
        <begin position="22"/>
        <end position="113"/>
    </location>
</feature>
<dbReference type="PANTHER" id="PTHR10374">
    <property type="entry name" value="LACTOYLGLUTATHIONE LYASE GLYOXALASE I"/>
    <property type="match status" value="1"/>
</dbReference>
<dbReference type="PANTHER" id="PTHR10374:SF30">
    <property type="entry name" value="LACTOYLGLUTATHIONE LYASE"/>
    <property type="match status" value="1"/>
</dbReference>
<keyword evidence="4" id="KW-0456">Lyase</keyword>
<reference evidence="4" key="1">
    <citation type="submission" date="2023-02" db="EMBL/GenBank/DDBJ databases">
        <title>Colletotrichum kahawae CIFC_Que2 genome sequencing and assembly.</title>
        <authorList>
            <person name="Baroncelli R."/>
        </authorList>
    </citation>
    <scope>NUCLEOTIDE SEQUENCE</scope>
    <source>
        <strain evidence="4">CIFC_Que2</strain>
    </source>
</reference>
<feature type="domain" description="VOC" evidence="3">
    <location>
        <begin position="60"/>
        <end position="113"/>
    </location>
</feature>